<comment type="caution">
    <text evidence="1">The sequence shown here is derived from an EMBL/GenBank/DDBJ whole genome shotgun (WGS) entry which is preliminary data.</text>
</comment>
<organism evidence="1">
    <name type="scientific">marine sediment metagenome</name>
    <dbReference type="NCBI Taxonomy" id="412755"/>
    <lineage>
        <taxon>unclassified sequences</taxon>
        <taxon>metagenomes</taxon>
        <taxon>ecological metagenomes</taxon>
    </lineage>
</organism>
<dbReference type="AlphaFoldDB" id="A0A0F8XPQ2"/>
<proteinExistence type="predicted"/>
<reference evidence="1" key="1">
    <citation type="journal article" date="2015" name="Nature">
        <title>Complex archaea that bridge the gap between prokaryotes and eukaryotes.</title>
        <authorList>
            <person name="Spang A."/>
            <person name="Saw J.H."/>
            <person name="Jorgensen S.L."/>
            <person name="Zaremba-Niedzwiedzka K."/>
            <person name="Martijn J."/>
            <person name="Lind A.E."/>
            <person name="van Eijk R."/>
            <person name="Schleper C."/>
            <person name="Guy L."/>
            <person name="Ettema T.J."/>
        </authorList>
    </citation>
    <scope>NUCLEOTIDE SEQUENCE</scope>
</reference>
<accession>A0A0F8XPQ2</accession>
<dbReference type="EMBL" id="LAZR01057955">
    <property type="protein sequence ID" value="KKK70943.1"/>
    <property type="molecule type" value="Genomic_DNA"/>
</dbReference>
<evidence type="ECO:0000313" key="1">
    <source>
        <dbReference type="EMBL" id="KKK70943.1"/>
    </source>
</evidence>
<protein>
    <submittedName>
        <fullName evidence="1">Uncharacterized protein</fullName>
    </submittedName>
</protein>
<feature type="non-terminal residue" evidence="1">
    <location>
        <position position="1"/>
    </location>
</feature>
<name>A0A0F8XPQ2_9ZZZZ</name>
<gene>
    <name evidence="1" type="ORF">LCGC14_2918930</name>
</gene>
<sequence length="50" mass="5608">SERCPMCGSGEEHLWLVPSSEDRLQCTIRCAHCGWRGTLTEQVAEGEDDE</sequence>